<evidence type="ECO:0000313" key="3">
    <source>
        <dbReference type="Proteomes" id="UP000321393"/>
    </source>
</evidence>
<gene>
    <name evidence="2" type="ORF">E5676_scaffold124G00340</name>
    <name evidence="1" type="ORF">E6C27_scaffold67G006660</name>
</gene>
<accession>A0A5D3DSK4</accession>
<dbReference type="Proteomes" id="UP000321947">
    <property type="component" value="Unassembled WGS sequence"/>
</dbReference>
<reference evidence="3 4" key="1">
    <citation type="submission" date="2019-08" db="EMBL/GenBank/DDBJ databases">
        <title>Draft genome sequences of two oriental melons (Cucumis melo L. var makuwa).</title>
        <authorList>
            <person name="Kwon S.-Y."/>
        </authorList>
    </citation>
    <scope>NUCLEOTIDE SEQUENCE [LARGE SCALE GENOMIC DNA]</scope>
    <source>
        <strain evidence="4">cv. Chang Bougi</strain>
        <strain evidence="3">cv. SW 3</strain>
        <tissue evidence="2">Leaf</tissue>
    </source>
</reference>
<dbReference type="AlphaFoldDB" id="A0A5D3DSK4"/>
<dbReference type="PANTHER" id="PTHR33437:SF2">
    <property type="entry name" value="OS06G0361200 PROTEIN"/>
    <property type="match status" value="1"/>
</dbReference>
<dbReference type="EMBL" id="SSTD01003357">
    <property type="protein sequence ID" value="TYK26747.1"/>
    <property type="molecule type" value="Genomic_DNA"/>
</dbReference>
<evidence type="ECO:0000313" key="4">
    <source>
        <dbReference type="Proteomes" id="UP000321947"/>
    </source>
</evidence>
<evidence type="ECO:0000313" key="1">
    <source>
        <dbReference type="EMBL" id="KAA0042172.1"/>
    </source>
</evidence>
<sequence>MASKKIESKSSVASDAYTRPITYSRSKGIIQEPDQGSIIAQSILKQLIEFLKAGIVIKENSLYETLILPLKIGDKGKNVVQENQPQRQSASIASLSVQQLHDMITNSIKAQHEGPLQTSFMYSKPYTKRIDNLRMPLGYKSKKFQQFDEKGNLKKYITHFVKTCTNAGSRGDQLIKYFV</sequence>
<name>A0A5D3DSK4_CUCMM</name>
<protein>
    <submittedName>
        <fullName evidence="2">Ty3-gypsy retrotransposon protein</fullName>
    </submittedName>
</protein>
<dbReference type="PANTHER" id="PTHR33437">
    <property type="entry name" value="OS06G0361200 PROTEIN"/>
    <property type="match status" value="1"/>
</dbReference>
<evidence type="ECO:0000313" key="2">
    <source>
        <dbReference type="EMBL" id="TYK26747.1"/>
    </source>
</evidence>
<comment type="caution">
    <text evidence="2">The sequence shown here is derived from an EMBL/GenBank/DDBJ whole genome shotgun (WGS) entry which is preliminary data.</text>
</comment>
<organism evidence="2 4">
    <name type="scientific">Cucumis melo var. makuwa</name>
    <name type="common">Oriental melon</name>
    <dbReference type="NCBI Taxonomy" id="1194695"/>
    <lineage>
        <taxon>Eukaryota</taxon>
        <taxon>Viridiplantae</taxon>
        <taxon>Streptophyta</taxon>
        <taxon>Embryophyta</taxon>
        <taxon>Tracheophyta</taxon>
        <taxon>Spermatophyta</taxon>
        <taxon>Magnoliopsida</taxon>
        <taxon>eudicotyledons</taxon>
        <taxon>Gunneridae</taxon>
        <taxon>Pentapetalae</taxon>
        <taxon>rosids</taxon>
        <taxon>fabids</taxon>
        <taxon>Cucurbitales</taxon>
        <taxon>Cucurbitaceae</taxon>
        <taxon>Benincaseae</taxon>
        <taxon>Cucumis</taxon>
    </lineage>
</organism>
<dbReference type="EMBL" id="SSTE01016227">
    <property type="protein sequence ID" value="KAA0042172.1"/>
    <property type="molecule type" value="Genomic_DNA"/>
</dbReference>
<proteinExistence type="predicted"/>
<dbReference type="Proteomes" id="UP000321393">
    <property type="component" value="Unassembled WGS sequence"/>
</dbReference>